<evidence type="ECO:0000313" key="16">
    <source>
        <dbReference type="Proteomes" id="UP000388235"/>
    </source>
</evidence>
<dbReference type="Pfam" id="PF01706">
    <property type="entry name" value="FliG_C"/>
    <property type="match status" value="1"/>
</dbReference>
<dbReference type="RefSeq" id="WP_153713738.1">
    <property type="nucleotide sequence ID" value="NZ_CP045871.1"/>
</dbReference>
<protein>
    <recommendedName>
        <fullName evidence="4 11">Flagellar motor switch protein FliG</fullName>
    </recommendedName>
</protein>
<evidence type="ECO:0000256" key="10">
    <source>
        <dbReference type="ARBA" id="ARBA00025598"/>
    </source>
</evidence>
<evidence type="ECO:0000256" key="11">
    <source>
        <dbReference type="PIRNR" id="PIRNR003161"/>
    </source>
</evidence>
<evidence type="ECO:0000256" key="2">
    <source>
        <dbReference type="ARBA" id="ARBA00004515"/>
    </source>
</evidence>
<evidence type="ECO:0000256" key="8">
    <source>
        <dbReference type="ARBA" id="ARBA00023136"/>
    </source>
</evidence>
<reference evidence="15 16" key="1">
    <citation type="submission" date="2019-11" db="EMBL/GenBank/DDBJ databases">
        <authorList>
            <person name="Khan S.A."/>
            <person name="Jeon C.O."/>
            <person name="Chun B.H."/>
        </authorList>
    </citation>
    <scope>NUCLEOTIDE SEQUENCE [LARGE SCALE GENOMIC DNA]</scope>
    <source>
        <strain evidence="15 16">IMCC 1097</strain>
    </source>
</reference>
<accession>A0A5Q2QAZ9</accession>
<dbReference type="OrthoDB" id="9780302at2"/>
<comment type="similarity">
    <text evidence="3 11">Belongs to the FliG family.</text>
</comment>
<dbReference type="NCBIfam" id="TIGR00207">
    <property type="entry name" value="fliG"/>
    <property type="match status" value="1"/>
</dbReference>
<dbReference type="GO" id="GO:0071973">
    <property type="term" value="P:bacterial-type flagellum-dependent cell motility"/>
    <property type="evidence" value="ECO:0007669"/>
    <property type="project" value="InterPro"/>
</dbReference>
<evidence type="ECO:0000259" key="13">
    <source>
        <dbReference type="Pfam" id="PF14841"/>
    </source>
</evidence>
<dbReference type="Pfam" id="PF14841">
    <property type="entry name" value="FliG_M"/>
    <property type="match status" value="1"/>
</dbReference>
<dbReference type="AlphaFoldDB" id="A0A5Q2QAZ9"/>
<dbReference type="PANTHER" id="PTHR30534">
    <property type="entry name" value="FLAGELLAR MOTOR SWITCH PROTEIN FLIG"/>
    <property type="match status" value="1"/>
</dbReference>
<evidence type="ECO:0000256" key="5">
    <source>
        <dbReference type="ARBA" id="ARBA00022475"/>
    </source>
</evidence>
<evidence type="ECO:0000259" key="12">
    <source>
        <dbReference type="Pfam" id="PF01706"/>
    </source>
</evidence>
<dbReference type="FunFam" id="1.10.220.30:FF:000001">
    <property type="entry name" value="Flagellar motor switch protein FliG"/>
    <property type="match status" value="1"/>
</dbReference>
<dbReference type="EMBL" id="CP045871">
    <property type="protein sequence ID" value="QGG80234.1"/>
    <property type="molecule type" value="Genomic_DNA"/>
</dbReference>
<dbReference type="InterPro" id="IPR011002">
    <property type="entry name" value="FliG_a-hlx"/>
</dbReference>
<evidence type="ECO:0000256" key="9">
    <source>
        <dbReference type="ARBA" id="ARBA00023143"/>
    </source>
</evidence>
<dbReference type="InterPro" id="IPR028263">
    <property type="entry name" value="FliG_N"/>
</dbReference>
<dbReference type="InterPro" id="IPR032779">
    <property type="entry name" value="FliG_M"/>
</dbReference>
<proteinExistence type="inferred from homology"/>
<dbReference type="Proteomes" id="UP000388235">
    <property type="component" value="Chromosome"/>
</dbReference>
<keyword evidence="6 11" id="KW-0145">Chemotaxis</keyword>
<evidence type="ECO:0000256" key="4">
    <source>
        <dbReference type="ARBA" id="ARBA00021870"/>
    </source>
</evidence>
<keyword evidence="15" id="KW-0282">Flagellum</keyword>
<keyword evidence="15" id="KW-0966">Cell projection</keyword>
<keyword evidence="9 11" id="KW-0975">Bacterial flagellum</keyword>
<dbReference type="KEGG" id="llp:GH975_06440"/>
<sequence>MSARIEQAAILLMTLGESDAAQILKQLGPKEVQAVGAAMASLGSIQRSQVQEVMGDFLEAVSNQTGLTSESDTFIRNMMTEALGSEKANGLIDRILVGANTKGLDTLKWMDSRAVAELIRHEHPQIQAIVVSYLDPDMAAQVLGVFDERVRVDLIMRIANLDQIQPQALQELNDILEKQLSGNSGNATTSIGGIKTAANIMNFVDSAVEASMMEQIREADEPLGDQIQELMFVFEDLKNIEDRDMQRLLRDVNNDGLLLALKGSDDELKAMVFGNMSERAAEMLKDDLENKGPVKVSEVETAQKEILTLARRLADDGELSLGGGSGEDML</sequence>
<keyword evidence="15" id="KW-0969">Cilium</keyword>
<evidence type="ECO:0000313" key="15">
    <source>
        <dbReference type="EMBL" id="QGG80234.1"/>
    </source>
</evidence>
<evidence type="ECO:0000256" key="6">
    <source>
        <dbReference type="ARBA" id="ARBA00022500"/>
    </source>
</evidence>
<organism evidence="15 16">
    <name type="scientific">Litorivicinus lipolyticus</name>
    <dbReference type="NCBI Taxonomy" id="418701"/>
    <lineage>
        <taxon>Bacteria</taxon>
        <taxon>Pseudomonadati</taxon>
        <taxon>Pseudomonadota</taxon>
        <taxon>Gammaproteobacteria</taxon>
        <taxon>Oceanospirillales</taxon>
        <taxon>Litorivicinaceae</taxon>
        <taxon>Litorivicinus</taxon>
    </lineage>
</organism>
<dbReference type="GO" id="GO:0009425">
    <property type="term" value="C:bacterial-type flagellum basal body"/>
    <property type="evidence" value="ECO:0007669"/>
    <property type="project" value="UniProtKB-SubCell"/>
</dbReference>
<feature type="domain" description="Flagellar motor switch protein FliG N-terminal" evidence="14">
    <location>
        <begin position="5"/>
        <end position="103"/>
    </location>
</feature>
<dbReference type="PIRSF" id="PIRSF003161">
    <property type="entry name" value="FliG"/>
    <property type="match status" value="1"/>
</dbReference>
<keyword evidence="8 11" id="KW-0472">Membrane</keyword>
<keyword evidence="11" id="KW-0997">Cell inner membrane</keyword>
<dbReference type="Pfam" id="PF14842">
    <property type="entry name" value="FliG_N"/>
    <property type="match status" value="1"/>
</dbReference>
<dbReference type="GO" id="GO:0006935">
    <property type="term" value="P:chemotaxis"/>
    <property type="evidence" value="ECO:0007669"/>
    <property type="project" value="UniProtKB-KW"/>
</dbReference>
<keyword evidence="7 11" id="KW-0283">Flagellar rotation</keyword>
<dbReference type="GO" id="GO:0003774">
    <property type="term" value="F:cytoskeletal motor activity"/>
    <property type="evidence" value="ECO:0007669"/>
    <property type="project" value="InterPro"/>
</dbReference>
<keyword evidence="5 11" id="KW-1003">Cell membrane</keyword>
<feature type="domain" description="Flagellar motor switch protein FliG middle" evidence="13">
    <location>
        <begin position="113"/>
        <end position="185"/>
    </location>
</feature>
<evidence type="ECO:0000256" key="3">
    <source>
        <dbReference type="ARBA" id="ARBA00010299"/>
    </source>
</evidence>
<comment type="function">
    <text evidence="10 11">FliG is one of three proteins (FliG, FliN, FliM) that forms the rotor-mounted switch complex (C ring), located at the base of the basal body. This complex interacts with the CheY and CheZ chemotaxis proteins, in addition to contacting components of the motor that determine the direction of flagellar rotation.</text>
</comment>
<dbReference type="Gene3D" id="1.10.220.30">
    <property type="match status" value="3"/>
</dbReference>
<dbReference type="InterPro" id="IPR023087">
    <property type="entry name" value="Flg_Motor_Flig_C"/>
</dbReference>
<dbReference type="PRINTS" id="PR00954">
    <property type="entry name" value="FLGMOTORFLIG"/>
</dbReference>
<evidence type="ECO:0000259" key="14">
    <source>
        <dbReference type="Pfam" id="PF14842"/>
    </source>
</evidence>
<keyword evidence="16" id="KW-1185">Reference proteome</keyword>
<dbReference type="SUPFAM" id="SSF48029">
    <property type="entry name" value="FliG"/>
    <property type="match status" value="2"/>
</dbReference>
<evidence type="ECO:0000256" key="1">
    <source>
        <dbReference type="ARBA" id="ARBA00004117"/>
    </source>
</evidence>
<dbReference type="GO" id="GO:0005886">
    <property type="term" value="C:plasma membrane"/>
    <property type="evidence" value="ECO:0007669"/>
    <property type="project" value="UniProtKB-SubCell"/>
</dbReference>
<feature type="domain" description="Flagellar motor switch protein FliG C-terminal" evidence="12">
    <location>
        <begin position="214"/>
        <end position="321"/>
    </location>
</feature>
<dbReference type="PANTHER" id="PTHR30534:SF0">
    <property type="entry name" value="FLAGELLAR MOTOR SWITCH PROTEIN FLIG"/>
    <property type="match status" value="1"/>
</dbReference>
<dbReference type="InterPro" id="IPR000090">
    <property type="entry name" value="Flg_Motor_Flig"/>
</dbReference>
<gene>
    <name evidence="15" type="primary">fliG</name>
    <name evidence="15" type="ORF">GH975_06440</name>
</gene>
<evidence type="ECO:0000256" key="7">
    <source>
        <dbReference type="ARBA" id="ARBA00022779"/>
    </source>
</evidence>
<comment type="subcellular location">
    <subcellularLocation>
        <location evidence="1 11">Bacterial flagellum basal body</location>
    </subcellularLocation>
    <subcellularLocation>
        <location evidence="2 11">Cell inner membrane</location>
        <topology evidence="2 11">Peripheral membrane protein</topology>
        <orientation evidence="2 11">Cytoplasmic side</orientation>
    </subcellularLocation>
</comment>
<name>A0A5Q2QAZ9_9GAMM</name>